<dbReference type="InterPro" id="IPR025220">
    <property type="entry name" value="NFRKB_WH_1"/>
</dbReference>
<feature type="region of interest" description="Disordered" evidence="1">
    <location>
        <begin position="721"/>
        <end position="741"/>
    </location>
</feature>
<dbReference type="EMBL" id="GEEE01004009">
    <property type="protein sequence ID" value="JAP59216.1"/>
    <property type="molecule type" value="Transcribed_RNA"/>
</dbReference>
<proteinExistence type="predicted"/>
<protein>
    <submittedName>
        <fullName evidence="4">Uncharacterized protein</fullName>
    </submittedName>
</protein>
<reference evidence="4" key="1">
    <citation type="submission" date="2016-01" db="EMBL/GenBank/DDBJ databases">
        <title>Reference transcriptome for the parasite Schistocephalus solidus: insights into the molecular evolution of parasitism.</title>
        <authorList>
            <person name="Hebert F.O."/>
            <person name="Grambauer S."/>
            <person name="Barber I."/>
            <person name="Landry C.R."/>
            <person name="Aubin-Horth N."/>
        </authorList>
    </citation>
    <scope>NUCLEOTIDE SEQUENCE</scope>
</reference>
<organism evidence="4">
    <name type="scientific">Schistocephalus solidus</name>
    <name type="common">Tapeworm</name>
    <dbReference type="NCBI Taxonomy" id="70667"/>
    <lineage>
        <taxon>Eukaryota</taxon>
        <taxon>Metazoa</taxon>
        <taxon>Spiralia</taxon>
        <taxon>Lophotrochozoa</taxon>
        <taxon>Platyhelminthes</taxon>
        <taxon>Cestoda</taxon>
        <taxon>Eucestoda</taxon>
        <taxon>Diphyllobothriidea</taxon>
        <taxon>Diphyllobothriidae</taxon>
        <taxon>Schistocephalus</taxon>
    </lineage>
</organism>
<dbReference type="Gene3D" id="1.10.10.2430">
    <property type="entry name" value="NFRKB winged helix-like domain"/>
    <property type="match status" value="1"/>
</dbReference>
<feature type="region of interest" description="Disordered" evidence="1">
    <location>
        <begin position="448"/>
        <end position="478"/>
    </location>
</feature>
<feature type="compositionally biased region" description="Acidic residues" evidence="1">
    <location>
        <begin position="786"/>
        <end position="801"/>
    </location>
</feature>
<feature type="region of interest" description="Disordered" evidence="1">
    <location>
        <begin position="773"/>
        <end position="817"/>
    </location>
</feature>
<dbReference type="GO" id="GO:0031011">
    <property type="term" value="C:Ino80 complex"/>
    <property type="evidence" value="ECO:0007669"/>
    <property type="project" value="InterPro"/>
</dbReference>
<dbReference type="InterPro" id="IPR024867">
    <property type="entry name" value="NFRKB"/>
</dbReference>
<evidence type="ECO:0000259" key="3">
    <source>
        <dbReference type="Pfam" id="PF25793"/>
    </source>
</evidence>
<feature type="domain" description="Nuclear factor related to kappa-B-binding protein second winged helix" evidence="3">
    <location>
        <begin position="551"/>
        <end position="691"/>
    </location>
</feature>
<sequence>MSNGACETFINALLSKFSATDDFRALQKNSEDLDTLGDGPLTVNALKQCFAEDRRYWEWTLEELSDSLQPLDNRVRMFNSALMRKRTYYRQLLLSRLEVLKCIIREKKLRNLPISEREASCVARLTDLRDAEDSVMSRATDRFEQLMKAVHKKDEGFLRSMELYPAKPKNPEQPDSVLQLGDLLDDHKRRLQELGTAPRPPHLYTKDVRLAAIINAVEAEQKQSDKRRKKEPTTAATGGVGTDTDRLQNLLFQRKPTRKRQHQQAAGSQRGKHASSRDITRFPPSFYQYIRGFFNLIRLLLLEMASPEEEGLNTEQICELVNAWQSTPRAQRTNSPWINRCPDWSLVAAHALRLLSTSGRGSPLARLVSSTHTDQQIRLPPRGFVAYNEKYDTWYWLGGGSGNGGISQPADVDLETTLLARLFAIWAKADNGVGGLKDVWMETGHSFEEYSLPPSPPPSAKRSRAPTRVLPNGGDRRHHAVVGIGEDSENEFSYGEDEQEEEEVDDLRIISSSLARGRQKNASKPQRVVENVPPPYFPTEWECRLSTPEQRRSFQNQEIQRFSQPWSPFVYNQHGYASVVGPVRTASVNFAGRGSGRAREHPLLRSDRPAWVSISEIVRDAVARLPNGEGTRPEIAMLVQDSAFLAPNFNPRQLSQCISSALDRLQGEGTQSPVMYDCSRRLWIYRYRHLSPEDFFKMYEEEMVLRADRFNDMMCTASSAPTYGGGGRRGKPLLSRTPTSFDNRVPEYIPDIDELTVDDPFYYPQDVDVQYGRQQHSRPGAGSFYEGEESDEDSRELDEDFAFSRQQARGPPRDVSSAVVEGVDGIVDAGDRFFSEPRRMMLHYRPR</sequence>
<gene>
    <name evidence="4" type="ORF">TR149273</name>
</gene>
<name>A0A0X3QHI6_SCHSO</name>
<evidence type="ECO:0000256" key="1">
    <source>
        <dbReference type="SAM" id="MobiDB-lite"/>
    </source>
</evidence>
<dbReference type="Pfam" id="PF25793">
    <property type="entry name" value="WHD_2nd_NFRKB"/>
    <property type="match status" value="1"/>
</dbReference>
<dbReference type="InterPro" id="IPR057748">
    <property type="entry name" value="NFRKB_WH_2"/>
</dbReference>
<dbReference type="PANTHER" id="PTHR13052:SF5">
    <property type="entry name" value="NFACT RNA-BINDING DOMAIN-CONTAINING PROTEIN"/>
    <property type="match status" value="1"/>
</dbReference>
<accession>A0A0X3QHI6</accession>
<feature type="domain" description="Nuclear factor related to kappa-B-binding protein winged helix-like" evidence="2">
    <location>
        <begin position="293"/>
        <end position="400"/>
    </location>
</feature>
<dbReference type="InterPro" id="IPR038106">
    <property type="entry name" value="NFRKB_winged_sf"/>
</dbReference>
<evidence type="ECO:0000259" key="2">
    <source>
        <dbReference type="Pfam" id="PF14465"/>
    </source>
</evidence>
<dbReference type="Pfam" id="PF14465">
    <property type="entry name" value="WHD_1st_NFRKB"/>
    <property type="match status" value="1"/>
</dbReference>
<evidence type="ECO:0000313" key="4">
    <source>
        <dbReference type="EMBL" id="JAP59216.1"/>
    </source>
</evidence>
<feature type="region of interest" description="Disordered" evidence="1">
    <location>
        <begin position="219"/>
        <end position="279"/>
    </location>
</feature>
<dbReference type="PANTHER" id="PTHR13052">
    <property type="entry name" value="NFRKB-RELATED"/>
    <property type="match status" value="1"/>
</dbReference>
<dbReference type="AlphaFoldDB" id="A0A0X3QHI6"/>